<organism evidence="2 3">
    <name type="scientific">Saccharospirillum salsuginis</name>
    <dbReference type="NCBI Taxonomy" id="418750"/>
    <lineage>
        <taxon>Bacteria</taxon>
        <taxon>Pseudomonadati</taxon>
        <taxon>Pseudomonadota</taxon>
        <taxon>Gammaproteobacteria</taxon>
        <taxon>Oceanospirillales</taxon>
        <taxon>Saccharospirillaceae</taxon>
        <taxon>Saccharospirillum</taxon>
    </lineage>
</organism>
<comment type="caution">
    <text evidence="2">The sequence shown here is derived from an EMBL/GenBank/DDBJ whole genome shotgun (WGS) entry which is preliminary data.</text>
</comment>
<dbReference type="SUPFAM" id="SSF49265">
    <property type="entry name" value="Fibronectin type III"/>
    <property type="match status" value="1"/>
</dbReference>
<dbReference type="CDD" id="cd00063">
    <property type="entry name" value="FN3"/>
    <property type="match status" value="1"/>
</dbReference>
<name>A0A918K558_9GAMM</name>
<reference evidence="2" key="2">
    <citation type="submission" date="2020-09" db="EMBL/GenBank/DDBJ databases">
        <authorList>
            <person name="Sun Q."/>
            <person name="Kim S."/>
        </authorList>
    </citation>
    <scope>NUCLEOTIDE SEQUENCE</scope>
    <source>
        <strain evidence="2">KCTC 22169</strain>
    </source>
</reference>
<feature type="signal peptide" evidence="1">
    <location>
        <begin position="1"/>
        <end position="21"/>
    </location>
</feature>
<proteinExistence type="predicted"/>
<dbReference type="Gene3D" id="2.60.40.10">
    <property type="entry name" value="Immunoglobulins"/>
    <property type="match status" value="1"/>
</dbReference>
<dbReference type="InterPro" id="IPR003961">
    <property type="entry name" value="FN3_dom"/>
</dbReference>
<sequence>MSRLLKLFVVLCIAGLTACDAALTDMNRTGSVSLYWSQPLERSDGSPLELTDIKGYEVRLWQGEKTEYETIFVDGYSVTSYHIEEVKNPKDVTVRIAVVDNNGIYSDFVTAQ</sequence>
<dbReference type="PROSITE" id="PS51257">
    <property type="entry name" value="PROKAR_LIPOPROTEIN"/>
    <property type="match status" value="1"/>
</dbReference>
<evidence type="ECO:0000313" key="2">
    <source>
        <dbReference type="EMBL" id="GGX49759.1"/>
    </source>
</evidence>
<evidence type="ECO:0008006" key="4">
    <source>
        <dbReference type="Google" id="ProtNLM"/>
    </source>
</evidence>
<dbReference type="InterPro" id="IPR013783">
    <property type="entry name" value="Ig-like_fold"/>
</dbReference>
<dbReference type="EMBL" id="BMXR01000003">
    <property type="protein sequence ID" value="GGX49759.1"/>
    <property type="molecule type" value="Genomic_DNA"/>
</dbReference>
<dbReference type="InterPro" id="IPR036116">
    <property type="entry name" value="FN3_sf"/>
</dbReference>
<evidence type="ECO:0000313" key="3">
    <source>
        <dbReference type="Proteomes" id="UP000626148"/>
    </source>
</evidence>
<feature type="chain" id="PRO_5037617340" description="Fibronectin type-III domain-containing protein" evidence="1">
    <location>
        <begin position="22"/>
        <end position="112"/>
    </location>
</feature>
<dbReference type="Proteomes" id="UP000626148">
    <property type="component" value="Unassembled WGS sequence"/>
</dbReference>
<dbReference type="RefSeq" id="WP_189608050.1">
    <property type="nucleotide sequence ID" value="NZ_BMXR01000003.1"/>
</dbReference>
<accession>A0A918K558</accession>
<keyword evidence="3" id="KW-1185">Reference proteome</keyword>
<evidence type="ECO:0000256" key="1">
    <source>
        <dbReference type="SAM" id="SignalP"/>
    </source>
</evidence>
<reference evidence="2" key="1">
    <citation type="journal article" date="2014" name="Int. J. Syst. Evol. Microbiol.">
        <title>Complete genome sequence of Corynebacterium casei LMG S-19264T (=DSM 44701T), isolated from a smear-ripened cheese.</title>
        <authorList>
            <consortium name="US DOE Joint Genome Institute (JGI-PGF)"/>
            <person name="Walter F."/>
            <person name="Albersmeier A."/>
            <person name="Kalinowski J."/>
            <person name="Ruckert C."/>
        </authorList>
    </citation>
    <scope>NUCLEOTIDE SEQUENCE</scope>
    <source>
        <strain evidence="2">KCTC 22169</strain>
    </source>
</reference>
<keyword evidence="1" id="KW-0732">Signal</keyword>
<dbReference type="AlphaFoldDB" id="A0A918K558"/>
<gene>
    <name evidence="2" type="ORF">GCM10007392_16420</name>
</gene>
<protein>
    <recommendedName>
        <fullName evidence="4">Fibronectin type-III domain-containing protein</fullName>
    </recommendedName>
</protein>